<reference evidence="5" key="1">
    <citation type="submission" date="2017-10" db="EMBL/GenBank/DDBJ databases">
        <title>Phenotypic and genomic properties of facultatively anaerobic sulfur-reducing natronoarchaea from hypersaline soda lakes.</title>
        <authorList>
            <person name="Sorokin D.Y."/>
            <person name="Kublanov I.V."/>
            <person name="Roman P."/>
            <person name="Sinninghe Damste J.S."/>
            <person name="Golyshin P.N."/>
            <person name="Rojo D."/>
            <person name="Ciordia S."/>
            <person name="Mena Md.C."/>
            <person name="Ferrer M."/>
            <person name="Messina E."/>
            <person name="Smedile F."/>
            <person name="La Spada G."/>
            <person name="La Cono V."/>
            <person name="Yakimov M.M."/>
        </authorList>
    </citation>
    <scope>NUCLEOTIDE SEQUENCE [LARGE SCALE GENOMIC DNA]</scope>
    <source>
        <strain evidence="5">AArc1</strain>
    </source>
</reference>
<keyword evidence="4" id="KW-1185">Reference proteome</keyword>
<organism evidence="2 5">
    <name type="scientific">Natrarchaeobaculum sulfurireducens</name>
    <dbReference type="NCBI Taxonomy" id="2044521"/>
    <lineage>
        <taxon>Archaea</taxon>
        <taxon>Methanobacteriati</taxon>
        <taxon>Methanobacteriota</taxon>
        <taxon>Stenosarchaea group</taxon>
        <taxon>Halobacteria</taxon>
        <taxon>Halobacteriales</taxon>
        <taxon>Natrialbaceae</taxon>
        <taxon>Natrarchaeobaculum</taxon>
    </lineage>
</organism>
<evidence type="ECO:0000313" key="3">
    <source>
        <dbReference type="EMBL" id="AXR83496.1"/>
    </source>
</evidence>
<dbReference type="KEGG" id="nan:AArc1_3464"/>
<gene>
    <name evidence="2" type="ORF">AArc1_3464</name>
    <name evidence="3" type="ORF">AArcMg_3522</name>
</gene>
<dbReference type="EMBL" id="CP024047">
    <property type="protein sequence ID" value="AXR79757.1"/>
    <property type="molecule type" value="Genomic_DNA"/>
</dbReference>
<dbReference type="AlphaFoldDB" id="A0A346PJR2"/>
<accession>A0A346PJR2</accession>
<proteinExistence type="predicted"/>
<accession>A0A346PVF1</accession>
<dbReference type="Proteomes" id="UP000258707">
    <property type="component" value="Chromosome"/>
</dbReference>
<evidence type="ECO:0000313" key="2">
    <source>
        <dbReference type="EMBL" id="AXR79757.1"/>
    </source>
</evidence>
<sequence>MVRSSKLIVDHERPARTGSVGAEPIEIGPAGRLYDDHRRVHCATPTDDEPRVATCRL</sequence>
<dbReference type="Proteomes" id="UP000258613">
    <property type="component" value="Chromosome"/>
</dbReference>
<reference evidence="4" key="2">
    <citation type="submission" date="2018-02" db="EMBL/GenBank/DDBJ databases">
        <title>Phenotypic and genomic properties of facultatively anaerobic sulfur-reducing natronoarchaea from hypersaline soda lakes.</title>
        <authorList>
            <person name="Sorokin D.Y."/>
            <person name="Kublanov I.V."/>
            <person name="Roman P."/>
            <person name="Sinninghe Damste J.S."/>
            <person name="Golyshin P.N."/>
            <person name="Rojo D."/>
            <person name="Ciordia S."/>
            <person name="Mena M.D.C."/>
            <person name="Ferrer M."/>
            <person name="Messina E."/>
            <person name="Smedile F."/>
            <person name="La Spada G."/>
            <person name="La Cono V."/>
            <person name="Yakimov M.M."/>
        </authorList>
    </citation>
    <scope>NUCLEOTIDE SEQUENCE [LARGE SCALE GENOMIC DNA]</scope>
    <source>
        <strain evidence="4">AArc-Mg</strain>
    </source>
</reference>
<evidence type="ECO:0000313" key="4">
    <source>
        <dbReference type="Proteomes" id="UP000258613"/>
    </source>
</evidence>
<reference evidence="2" key="3">
    <citation type="journal article" date="2019" name="Int. J. Syst. Evol. Microbiol.">
        <title>Natronolimnobius sulfurireducens sp. nov. and Halalkaliarchaeum desulfuricum gen. nov., sp. nov., the first sulfur-respiring alkaliphilic haloarchaea from hypersaline alkaline lakes.</title>
        <authorList>
            <person name="Sorokin D.Y."/>
            <person name="Yakimov M."/>
            <person name="Messina E."/>
            <person name="Merkel A.Y."/>
            <person name="Bale N.J."/>
            <person name="Sinninghe Damste J.S."/>
        </authorList>
    </citation>
    <scope>NUCLEOTIDE SEQUENCE</scope>
    <source>
        <strain evidence="3">AArc-Mg</strain>
        <strain evidence="2">AArc1</strain>
    </source>
</reference>
<dbReference type="KEGG" id="nag:AArcMg_3522"/>
<evidence type="ECO:0000256" key="1">
    <source>
        <dbReference type="SAM" id="MobiDB-lite"/>
    </source>
</evidence>
<evidence type="ECO:0000313" key="5">
    <source>
        <dbReference type="Proteomes" id="UP000258707"/>
    </source>
</evidence>
<protein>
    <submittedName>
        <fullName evidence="2">Uncharacterized protein</fullName>
    </submittedName>
</protein>
<feature type="region of interest" description="Disordered" evidence="1">
    <location>
        <begin position="1"/>
        <end position="24"/>
    </location>
</feature>
<dbReference type="EMBL" id="CP027033">
    <property type="protein sequence ID" value="AXR83496.1"/>
    <property type="molecule type" value="Genomic_DNA"/>
</dbReference>
<name>A0A346PJR2_9EURY</name>